<organism evidence="2">
    <name type="scientific">Aphanomyces stellatus</name>
    <dbReference type="NCBI Taxonomy" id="120398"/>
    <lineage>
        <taxon>Eukaryota</taxon>
        <taxon>Sar</taxon>
        <taxon>Stramenopiles</taxon>
        <taxon>Oomycota</taxon>
        <taxon>Saprolegniomycetes</taxon>
        <taxon>Saprolegniales</taxon>
        <taxon>Verrucalvaceae</taxon>
        <taxon>Aphanomyces</taxon>
    </lineage>
</organism>
<feature type="compositionally biased region" description="Basic residues" evidence="1">
    <location>
        <begin position="557"/>
        <end position="568"/>
    </location>
</feature>
<reference evidence="2" key="1">
    <citation type="submission" date="2019-06" db="EMBL/GenBank/DDBJ databases">
        <title>Genomics analysis of Aphanomyces spp. identifies a new class of oomycete effector associated with host adaptation.</title>
        <authorList>
            <person name="Gaulin E."/>
        </authorList>
    </citation>
    <scope>NUCLEOTIDE SEQUENCE</scope>
    <source>
        <strain evidence="2">CBS 578.67</strain>
    </source>
</reference>
<dbReference type="EMBL" id="VJMH01000112">
    <property type="protein sequence ID" value="KAF0718882.1"/>
    <property type="molecule type" value="Genomic_DNA"/>
</dbReference>
<protein>
    <submittedName>
        <fullName evidence="2">Uncharacterized protein</fullName>
    </submittedName>
</protein>
<feature type="region of interest" description="Disordered" evidence="1">
    <location>
        <begin position="1"/>
        <end position="22"/>
    </location>
</feature>
<evidence type="ECO:0000256" key="1">
    <source>
        <dbReference type="SAM" id="MobiDB-lite"/>
    </source>
</evidence>
<evidence type="ECO:0000313" key="2">
    <source>
        <dbReference type="EMBL" id="KAF0718882.1"/>
    </source>
</evidence>
<feature type="non-terminal residue" evidence="2">
    <location>
        <position position="1"/>
    </location>
</feature>
<comment type="caution">
    <text evidence="2">The sequence shown here is derived from an EMBL/GenBank/DDBJ whole genome shotgun (WGS) entry which is preliminary data.</text>
</comment>
<name>A0A6A5A0R0_9STRA</name>
<gene>
    <name evidence="2" type="ORF">As57867_001411</name>
</gene>
<feature type="region of interest" description="Disordered" evidence="1">
    <location>
        <begin position="524"/>
        <end position="568"/>
    </location>
</feature>
<dbReference type="AlphaFoldDB" id="A0A6A5A0R0"/>
<accession>A0A6A5A0R0</accession>
<sequence>ATANKTKCVRAPPNDDDDASTPSMMTRQFQTLRHLLADFSPAPKTMARRTARCKTFPDDHTISALTPLSSSTIRWLPKPPHGPLHVPVTGCLYYCIDEYAASKLRHEPQSRLDNPATSLGIVASNEANDAAMAKSHRLAQAHEADMTLAALHEDDDDTLAFHVVHVPKDKDHVVHATRQRDSPSASSPPLRFAPANVSHLIQTAACHALVDGLPEDHRLHVHSRYPRETFGAVATLGHLYVAVPRHPSVAGQHHPLLTSALRPVGVDAMRVLVATYLVRDPTVTEPSACFALYRPTMGSDPTTAYCVVENPSFLLPPSSTVDVPALLVQYVTTPQGASHELTTPTDHVSILGSFCRWRSCLDLATPSASSLCPSHHRVEKQLNPDERQQFVGRDASVKAGAAPAMEIRHIKQSSSLLEELLNKQLGTTLSSFLDKVQLDGSNPSLAAKFLAPTNKDAADQLADEKRMLESILQVEQDVTDEVNALVALGVYPTAELGLLRQKDAASMTALQASQRKVKLFRTRRQEEEEKLQQHPPKSLRKLLLPSKSCPNVTKGLGKPRKLRRDAKG</sequence>
<dbReference type="OrthoDB" id="64196at2759"/>
<proteinExistence type="predicted"/>